<accession>A0AAV1RXS0</accession>
<protein>
    <submittedName>
        <fullName evidence="1">Uncharacterized protein</fullName>
    </submittedName>
</protein>
<sequence>IFSDKFFIKDLDSQEILHVGTLDKGLYKFSLDHGLGHSSPIQAHSATRETWHAHLGHA</sequence>
<proteinExistence type="predicted"/>
<reference evidence="1 2" key="1">
    <citation type="submission" date="2024-01" db="EMBL/GenBank/DDBJ databases">
        <authorList>
            <person name="Waweru B."/>
        </authorList>
    </citation>
    <scope>NUCLEOTIDE SEQUENCE [LARGE SCALE GENOMIC DNA]</scope>
</reference>
<evidence type="ECO:0000313" key="2">
    <source>
        <dbReference type="Proteomes" id="UP001314170"/>
    </source>
</evidence>
<organism evidence="1 2">
    <name type="scientific">Dovyalis caffra</name>
    <dbReference type="NCBI Taxonomy" id="77055"/>
    <lineage>
        <taxon>Eukaryota</taxon>
        <taxon>Viridiplantae</taxon>
        <taxon>Streptophyta</taxon>
        <taxon>Embryophyta</taxon>
        <taxon>Tracheophyta</taxon>
        <taxon>Spermatophyta</taxon>
        <taxon>Magnoliopsida</taxon>
        <taxon>eudicotyledons</taxon>
        <taxon>Gunneridae</taxon>
        <taxon>Pentapetalae</taxon>
        <taxon>rosids</taxon>
        <taxon>fabids</taxon>
        <taxon>Malpighiales</taxon>
        <taxon>Salicaceae</taxon>
        <taxon>Flacourtieae</taxon>
        <taxon>Dovyalis</taxon>
    </lineage>
</organism>
<evidence type="ECO:0000313" key="1">
    <source>
        <dbReference type="EMBL" id="CAK7340362.1"/>
    </source>
</evidence>
<dbReference type="Proteomes" id="UP001314170">
    <property type="component" value="Unassembled WGS sequence"/>
</dbReference>
<gene>
    <name evidence="1" type="ORF">DCAF_LOCUS15444</name>
</gene>
<comment type="caution">
    <text evidence="1">The sequence shown here is derived from an EMBL/GenBank/DDBJ whole genome shotgun (WGS) entry which is preliminary data.</text>
</comment>
<dbReference type="EMBL" id="CAWUPB010001159">
    <property type="protein sequence ID" value="CAK7340362.1"/>
    <property type="molecule type" value="Genomic_DNA"/>
</dbReference>
<name>A0AAV1RXS0_9ROSI</name>
<dbReference type="AlphaFoldDB" id="A0AAV1RXS0"/>
<feature type="non-terminal residue" evidence="1">
    <location>
        <position position="1"/>
    </location>
</feature>
<keyword evidence="2" id="KW-1185">Reference proteome</keyword>